<name>T0GCQ8_9LEPT</name>
<dbReference type="SMART" id="SM00342">
    <property type="entry name" value="HTH_ARAC"/>
    <property type="match status" value="1"/>
</dbReference>
<evidence type="ECO:0000256" key="2">
    <source>
        <dbReference type="ARBA" id="ARBA00023125"/>
    </source>
</evidence>
<keyword evidence="2 5" id="KW-0238">DNA-binding</keyword>
<evidence type="ECO:0000313" key="5">
    <source>
        <dbReference type="EMBL" id="EQA43198.1"/>
    </source>
</evidence>
<proteinExistence type="predicted"/>
<keyword evidence="3" id="KW-0804">Transcription</keyword>
<reference evidence="5" key="1">
    <citation type="submission" date="2013-05" db="EMBL/GenBank/DDBJ databases">
        <authorList>
            <person name="Harkins D.M."/>
            <person name="Durkin A.S."/>
            <person name="Brinkac L.M."/>
            <person name="Haft D.H."/>
            <person name="Selengut J.D."/>
            <person name="Sanka R."/>
            <person name="DePew J."/>
            <person name="Purushe J."/>
            <person name="Hartskeerl R.A."/>
            <person name="Ahmed A."/>
            <person name="van der Linden H."/>
            <person name="Goris M.G.A."/>
            <person name="Vinetz J.M."/>
            <person name="Sutton G.G."/>
            <person name="Nierman W.C."/>
            <person name="Fouts D.E."/>
        </authorList>
    </citation>
    <scope>NUCLEOTIDE SEQUENCE [LARGE SCALE GENOMIC DNA]</scope>
    <source>
        <strain evidence="5">5399</strain>
    </source>
</reference>
<comment type="caution">
    <text evidence="5">The sequence shown here is derived from an EMBL/GenBank/DDBJ whole genome shotgun (WGS) entry which is preliminary data.</text>
</comment>
<dbReference type="RefSeq" id="WP_010570156.1">
    <property type="nucleotide sequence ID" value="NZ_AHMO02000011.1"/>
</dbReference>
<evidence type="ECO:0000256" key="3">
    <source>
        <dbReference type="ARBA" id="ARBA00023163"/>
    </source>
</evidence>
<dbReference type="InterPro" id="IPR009057">
    <property type="entry name" value="Homeodomain-like_sf"/>
</dbReference>
<dbReference type="PROSITE" id="PS01124">
    <property type="entry name" value="HTH_ARAC_FAMILY_2"/>
    <property type="match status" value="1"/>
</dbReference>
<gene>
    <name evidence="5" type="ORF">LEP1GSC050_1757</name>
</gene>
<dbReference type="PANTHER" id="PTHR46796:SF13">
    <property type="entry name" value="HTH-TYPE TRANSCRIPTIONAL ACTIVATOR RHAS"/>
    <property type="match status" value="1"/>
</dbReference>
<dbReference type="InterPro" id="IPR046532">
    <property type="entry name" value="DUF6597"/>
</dbReference>
<dbReference type="Gene3D" id="1.10.10.60">
    <property type="entry name" value="Homeodomain-like"/>
    <property type="match status" value="1"/>
</dbReference>
<accession>T0GCQ8</accession>
<feature type="domain" description="HTH araC/xylS-type" evidence="4">
    <location>
        <begin position="154"/>
        <end position="253"/>
    </location>
</feature>
<dbReference type="STRING" id="1049789.LEP1GSC050_1757"/>
<dbReference type="InterPro" id="IPR018060">
    <property type="entry name" value="HTH_AraC"/>
</dbReference>
<organism evidence="5 6">
    <name type="scientific">Leptospira broomii serovar Hurstbridge str. 5399</name>
    <dbReference type="NCBI Taxonomy" id="1049789"/>
    <lineage>
        <taxon>Bacteria</taxon>
        <taxon>Pseudomonadati</taxon>
        <taxon>Spirochaetota</taxon>
        <taxon>Spirochaetia</taxon>
        <taxon>Leptospirales</taxon>
        <taxon>Leptospiraceae</taxon>
        <taxon>Leptospira</taxon>
    </lineage>
</organism>
<evidence type="ECO:0000259" key="4">
    <source>
        <dbReference type="PROSITE" id="PS01124"/>
    </source>
</evidence>
<dbReference type="InterPro" id="IPR050204">
    <property type="entry name" value="AraC_XylS_family_regulators"/>
</dbReference>
<sequence>MKIEKYIPSDLLKPFVQTYLVIESDNGMQNRILPSSSVVLSFRIKGRVSSLEEFGENSIPLLGISGIRRFPRLIRYSPGAAALLVIFKEGGATAFFKEPMHEIFGMNLSLDNLTDRIKILETEEKLFEANNHRQRISLIERFLLSELKGIRPDMLVLETIRKIRAAKGDLRIGELLKGLPISRDSYEKKFRRIIGTTPKQFSEIVRMRNLIDQYSPNISLTETAYQAGYYDQAHFIKEFKSFTGLTPKEFFKSKYW</sequence>
<dbReference type="Proteomes" id="UP000015454">
    <property type="component" value="Unassembled WGS sequence"/>
</dbReference>
<dbReference type="EMBL" id="AHMO02000011">
    <property type="protein sequence ID" value="EQA43198.1"/>
    <property type="molecule type" value="Genomic_DNA"/>
</dbReference>
<dbReference type="GO" id="GO:0003700">
    <property type="term" value="F:DNA-binding transcription factor activity"/>
    <property type="evidence" value="ECO:0007669"/>
    <property type="project" value="InterPro"/>
</dbReference>
<dbReference type="Pfam" id="PF20240">
    <property type="entry name" value="DUF6597"/>
    <property type="match status" value="1"/>
</dbReference>
<protein>
    <submittedName>
        <fullName evidence="5">DNA-binding helix-turn-helix protein</fullName>
    </submittedName>
</protein>
<dbReference type="GO" id="GO:0043565">
    <property type="term" value="F:sequence-specific DNA binding"/>
    <property type="evidence" value="ECO:0007669"/>
    <property type="project" value="InterPro"/>
</dbReference>
<dbReference type="OrthoDB" id="323290at2"/>
<keyword evidence="6" id="KW-1185">Reference proteome</keyword>
<dbReference type="SUPFAM" id="SSF46689">
    <property type="entry name" value="Homeodomain-like"/>
    <property type="match status" value="1"/>
</dbReference>
<dbReference type="Pfam" id="PF12833">
    <property type="entry name" value="HTH_18"/>
    <property type="match status" value="1"/>
</dbReference>
<evidence type="ECO:0000256" key="1">
    <source>
        <dbReference type="ARBA" id="ARBA00023015"/>
    </source>
</evidence>
<keyword evidence="1" id="KW-0805">Transcription regulation</keyword>
<dbReference type="PANTHER" id="PTHR46796">
    <property type="entry name" value="HTH-TYPE TRANSCRIPTIONAL ACTIVATOR RHAS-RELATED"/>
    <property type="match status" value="1"/>
</dbReference>
<dbReference type="AlphaFoldDB" id="T0GCQ8"/>
<evidence type="ECO:0000313" key="6">
    <source>
        <dbReference type="Proteomes" id="UP000015454"/>
    </source>
</evidence>